<comment type="caution">
    <text evidence="4">The sequence shown here is derived from an EMBL/GenBank/DDBJ whole genome shotgun (WGS) entry which is preliminary data.</text>
</comment>
<feature type="signal peptide" evidence="3">
    <location>
        <begin position="1"/>
        <end position="15"/>
    </location>
</feature>
<dbReference type="AlphaFoldDB" id="A0A8B6HB44"/>
<organism evidence="4 5">
    <name type="scientific">Mytilus galloprovincialis</name>
    <name type="common">Mediterranean mussel</name>
    <dbReference type="NCBI Taxonomy" id="29158"/>
    <lineage>
        <taxon>Eukaryota</taxon>
        <taxon>Metazoa</taxon>
        <taxon>Spiralia</taxon>
        <taxon>Lophotrochozoa</taxon>
        <taxon>Mollusca</taxon>
        <taxon>Bivalvia</taxon>
        <taxon>Autobranchia</taxon>
        <taxon>Pteriomorphia</taxon>
        <taxon>Mytilida</taxon>
        <taxon>Mytiloidea</taxon>
        <taxon>Mytilidae</taxon>
        <taxon>Mytilinae</taxon>
        <taxon>Mytilus</taxon>
    </lineage>
</organism>
<reference evidence="4" key="1">
    <citation type="submission" date="2018-11" db="EMBL/GenBank/DDBJ databases">
        <authorList>
            <person name="Alioto T."/>
            <person name="Alioto T."/>
        </authorList>
    </citation>
    <scope>NUCLEOTIDE SEQUENCE</scope>
</reference>
<evidence type="ECO:0000313" key="5">
    <source>
        <dbReference type="Proteomes" id="UP000596742"/>
    </source>
</evidence>
<proteinExistence type="predicted"/>
<dbReference type="OrthoDB" id="10544516at2759"/>
<feature type="compositionally biased region" description="Low complexity" evidence="1">
    <location>
        <begin position="243"/>
        <end position="255"/>
    </location>
</feature>
<evidence type="ECO:0000256" key="1">
    <source>
        <dbReference type="SAM" id="MobiDB-lite"/>
    </source>
</evidence>
<sequence length="268" mass="29412">MSILIVILVLSLVQANHNIFDVNSRCTKLGRSSIYKCSEFSSGVYDIISEDASRVIFKRFQNNLVIHIAQDQNTNLQRIDAQHGVCPTVVANVVGLVVKVNTQDCGEEIVFTTENTKTTDRTTVHPPHKPIDACTNCPNQEEIIWGQLSTNIQIIIYAAIVCAPLSVIVLTISCCLKSTKGRRYLLNCPRALCREEQEVTPLETPMQGFGLFTKACCQQTTFTSSDYSTTSLTTTACQPTAGSSTTRSTTTTHSTTTKEAKPKTPLQS</sequence>
<dbReference type="Proteomes" id="UP000596742">
    <property type="component" value="Unassembled WGS sequence"/>
</dbReference>
<name>A0A8B6HB44_MYTGA</name>
<keyword evidence="5" id="KW-1185">Reference proteome</keyword>
<gene>
    <name evidence="4" type="ORF">MGAL_10B017645</name>
</gene>
<evidence type="ECO:0000256" key="2">
    <source>
        <dbReference type="SAM" id="Phobius"/>
    </source>
</evidence>
<keyword evidence="3" id="KW-0732">Signal</keyword>
<keyword evidence="2" id="KW-1133">Transmembrane helix</keyword>
<dbReference type="EMBL" id="UYJE01009760">
    <property type="protein sequence ID" value="VDI76500.1"/>
    <property type="molecule type" value="Genomic_DNA"/>
</dbReference>
<keyword evidence="2" id="KW-0472">Membrane</keyword>
<feature type="transmembrane region" description="Helical" evidence="2">
    <location>
        <begin position="154"/>
        <end position="176"/>
    </location>
</feature>
<evidence type="ECO:0000256" key="3">
    <source>
        <dbReference type="SAM" id="SignalP"/>
    </source>
</evidence>
<feature type="region of interest" description="Disordered" evidence="1">
    <location>
        <begin position="234"/>
        <end position="268"/>
    </location>
</feature>
<evidence type="ECO:0000313" key="4">
    <source>
        <dbReference type="EMBL" id="VDI76500.1"/>
    </source>
</evidence>
<feature type="chain" id="PRO_5032688046" evidence="3">
    <location>
        <begin position="16"/>
        <end position="268"/>
    </location>
</feature>
<keyword evidence="2" id="KW-0812">Transmembrane</keyword>
<accession>A0A8B6HB44</accession>
<protein>
    <submittedName>
        <fullName evidence="4">Uncharacterized protein</fullName>
    </submittedName>
</protein>